<comment type="caution">
    <text evidence="10">The sequence shown here is derived from an EMBL/GenBank/DDBJ whole genome shotgun (WGS) entry which is preliminary data.</text>
</comment>
<evidence type="ECO:0000256" key="6">
    <source>
        <dbReference type="ARBA" id="ARBA00023136"/>
    </source>
</evidence>
<dbReference type="Proteomes" id="UP000663879">
    <property type="component" value="Unassembled WGS sequence"/>
</dbReference>
<feature type="transmembrane region" description="Helical" evidence="8">
    <location>
        <begin position="7"/>
        <end position="27"/>
    </location>
</feature>
<evidence type="ECO:0000256" key="7">
    <source>
        <dbReference type="PROSITE-ProRule" id="PRU00076"/>
    </source>
</evidence>
<comment type="caution">
    <text evidence="7">Lacks conserved residue(s) required for the propagation of feature annotation.</text>
</comment>
<keyword evidence="7" id="KW-0245">EGF-like domain</keyword>
<protein>
    <recommendedName>
        <fullName evidence="9">EGF-like domain-containing protein</fullName>
    </recommendedName>
</protein>
<proteinExistence type="inferred from homology"/>
<evidence type="ECO:0000256" key="1">
    <source>
        <dbReference type="ARBA" id="ARBA00004651"/>
    </source>
</evidence>
<evidence type="ECO:0000256" key="4">
    <source>
        <dbReference type="ARBA" id="ARBA00022692"/>
    </source>
</evidence>
<dbReference type="Pfam" id="PF12036">
    <property type="entry name" value="DUF3522"/>
    <property type="match status" value="1"/>
</dbReference>
<feature type="domain" description="EGF-like" evidence="9">
    <location>
        <begin position="514"/>
        <end position="554"/>
    </location>
</feature>
<evidence type="ECO:0000259" key="9">
    <source>
        <dbReference type="PROSITE" id="PS50026"/>
    </source>
</evidence>
<dbReference type="OrthoDB" id="10062371at2759"/>
<keyword evidence="11" id="KW-1185">Reference proteome</keyword>
<dbReference type="AlphaFoldDB" id="A0A813S2J5"/>
<feature type="transmembrane region" description="Helical" evidence="8">
    <location>
        <begin position="628"/>
        <end position="645"/>
    </location>
</feature>
<feature type="transmembrane region" description="Helical" evidence="8">
    <location>
        <begin position="676"/>
        <end position="698"/>
    </location>
</feature>
<dbReference type="PROSITE" id="PS00022">
    <property type="entry name" value="EGF_1"/>
    <property type="match status" value="1"/>
</dbReference>
<keyword evidence="3" id="KW-1003">Cell membrane</keyword>
<feature type="transmembrane region" description="Helical" evidence="8">
    <location>
        <begin position="737"/>
        <end position="756"/>
    </location>
</feature>
<evidence type="ECO:0000256" key="8">
    <source>
        <dbReference type="SAM" id="Phobius"/>
    </source>
</evidence>
<feature type="transmembrane region" description="Helical" evidence="8">
    <location>
        <begin position="652"/>
        <end position="670"/>
    </location>
</feature>
<comment type="similarity">
    <text evidence="2">Belongs to the TMEM8 family.</text>
</comment>
<dbReference type="PROSITE" id="PS50026">
    <property type="entry name" value="EGF_3"/>
    <property type="match status" value="1"/>
</dbReference>
<evidence type="ECO:0000256" key="5">
    <source>
        <dbReference type="ARBA" id="ARBA00022989"/>
    </source>
</evidence>
<feature type="transmembrane region" description="Helical" evidence="8">
    <location>
        <begin position="564"/>
        <end position="584"/>
    </location>
</feature>
<feature type="disulfide bond" evidence="7">
    <location>
        <begin position="544"/>
        <end position="553"/>
    </location>
</feature>
<keyword evidence="4 8" id="KW-0812">Transmembrane</keyword>
<dbReference type="InterPro" id="IPR021910">
    <property type="entry name" value="NGX6/PGAP6/MYMK"/>
</dbReference>
<gene>
    <name evidence="10" type="ORF">OXX778_LOCUS5866</name>
</gene>
<dbReference type="EMBL" id="CAJNOC010000663">
    <property type="protein sequence ID" value="CAF0788938.1"/>
    <property type="molecule type" value="Genomic_DNA"/>
</dbReference>
<evidence type="ECO:0000256" key="2">
    <source>
        <dbReference type="ARBA" id="ARBA00005542"/>
    </source>
</evidence>
<evidence type="ECO:0000313" key="10">
    <source>
        <dbReference type="EMBL" id="CAF0788938.1"/>
    </source>
</evidence>
<reference evidence="10" key="1">
    <citation type="submission" date="2021-02" db="EMBL/GenBank/DDBJ databases">
        <authorList>
            <person name="Nowell W R."/>
        </authorList>
    </citation>
    <scope>NUCLEOTIDE SEQUENCE</scope>
    <source>
        <strain evidence="10">Ploen Becks lab</strain>
    </source>
</reference>
<keyword evidence="6 8" id="KW-0472">Membrane</keyword>
<keyword evidence="7" id="KW-1015">Disulfide bond</keyword>
<organism evidence="10 11">
    <name type="scientific">Brachionus calyciflorus</name>
    <dbReference type="NCBI Taxonomy" id="104777"/>
    <lineage>
        <taxon>Eukaryota</taxon>
        <taxon>Metazoa</taxon>
        <taxon>Spiralia</taxon>
        <taxon>Gnathifera</taxon>
        <taxon>Rotifera</taxon>
        <taxon>Eurotatoria</taxon>
        <taxon>Monogononta</taxon>
        <taxon>Pseudotrocha</taxon>
        <taxon>Ploima</taxon>
        <taxon>Brachionidae</taxon>
        <taxon>Brachionus</taxon>
    </lineage>
</organism>
<feature type="transmembrane region" description="Helical" evidence="8">
    <location>
        <begin position="710"/>
        <end position="731"/>
    </location>
</feature>
<keyword evidence="5 8" id="KW-1133">Transmembrane helix</keyword>
<comment type="subcellular location">
    <subcellularLocation>
        <location evidence="1">Cell membrane</location>
        <topology evidence="1">Multi-pass membrane protein</topology>
    </subcellularLocation>
</comment>
<sequence length="818" mass="93740">MWPFKCIFLIVILTISNYSVNCFFLYYQNYEYFSTIKLNDYNGYYGNVKLLRYSMPNDVLSAIWRLQLVSSDNCPATDVYFYLEYSAYPVISPHNRTFPYYFNQGRLTKTMIKKTLGGSNPSKQDVYLNISSPYPGYWFSAAFTDIQDQKVKPDILKSNCTHFLTSSLNIWQINDTAVLYPNATTHSTEHSIFKMYKYMSTSFGPSLSFKFKQNSTNVCSLTALLRQSAFPDMNNFKINNDHITCLSNSTQNCILSIEYPLDNTWYYLAVTSDCNYSVDVLLPNNCIEQSISIFNETLINLVENLYPGRMKRKSGEFCTKYFQPIETFRFIGPTYFSVKYYFNSNHNRSNALLIRNERKPYFIEFLVDQANNGGTLNFYLVNNLISDPNLFDTEYLSSKPTNVPNDSLNPPDLNNTNNTSVNVKSKISGLAEIKVMLYACLLFNSMSSYKNCPEGFLISTQSFTNIFTNVQLNIAYPFMGKWYLAVWKECFNINTNESVPCPTTYVPHALIQISSDQCANDYCGDYGTCYIINSQLNLVSACKCSGGYEGFGCTDGRNAIPARIYLASVLFLTTSNLVFLLPICLAIYRKWYIESLIYFYNMFFSTFYHACDQEFYSFCIFNYDGLQLADFISSYSSFIITVLAMSSFQRQWKIFTFFVGLLACLSIGLYDRFSYVTFVVFLCIAISFTVFTWVKICISKRKLHPERNQLLKFYLPGFILAVTGLLIYSFLQTKSNYWILHSIWHMCMASSIIFFLPKEDMPDFGKENSGENLKVGLILDHVTATTSSLSESSAISGSPVTTKGLLHSNITEISLLEP</sequence>
<dbReference type="PANTHER" id="PTHR14319:SF3">
    <property type="entry name" value="TRANSMEMBRANE PROTEIN-LIKE PROTEIN"/>
    <property type="match status" value="1"/>
</dbReference>
<dbReference type="InterPro" id="IPR000742">
    <property type="entry name" value="EGF"/>
</dbReference>
<dbReference type="PANTHER" id="PTHR14319">
    <property type="entry name" value="FIVE-SPAN TRANSMEMBRANE PROTEIN M83"/>
    <property type="match status" value="1"/>
</dbReference>
<evidence type="ECO:0000313" key="11">
    <source>
        <dbReference type="Proteomes" id="UP000663879"/>
    </source>
</evidence>
<accession>A0A813S2J5</accession>
<name>A0A813S2J5_9BILA</name>
<dbReference type="GO" id="GO:0005886">
    <property type="term" value="C:plasma membrane"/>
    <property type="evidence" value="ECO:0007669"/>
    <property type="project" value="UniProtKB-SubCell"/>
</dbReference>
<feature type="transmembrane region" description="Helical" evidence="8">
    <location>
        <begin position="591"/>
        <end position="608"/>
    </location>
</feature>
<evidence type="ECO:0000256" key="3">
    <source>
        <dbReference type="ARBA" id="ARBA00022475"/>
    </source>
</evidence>
<dbReference type="PROSITE" id="PS01186">
    <property type="entry name" value="EGF_2"/>
    <property type="match status" value="1"/>
</dbReference>